<keyword evidence="1" id="KW-1003">Cell membrane</keyword>
<dbReference type="InterPro" id="IPR010445">
    <property type="entry name" value="LapA_dom"/>
</dbReference>
<protein>
    <submittedName>
        <fullName evidence="7">Predicted membrane protein</fullName>
    </submittedName>
</protein>
<reference evidence="7 8" key="1">
    <citation type="submission" date="2018-06" db="EMBL/GenBank/DDBJ databases">
        <authorList>
            <consortium name="Pathogen Informatics"/>
            <person name="Doyle S."/>
        </authorList>
    </citation>
    <scope>NUCLEOTIDE SEQUENCE [LARGE SCALE GENOMIC DNA]</scope>
    <source>
        <strain evidence="7 8">NCTC13316</strain>
    </source>
</reference>
<feature type="transmembrane region" description="Helical" evidence="5">
    <location>
        <begin position="40"/>
        <end position="64"/>
    </location>
</feature>
<evidence type="ECO:0000313" key="8">
    <source>
        <dbReference type="Proteomes" id="UP000254794"/>
    </source>
</evidence>
<gene>
    <name evidence="7" type="ORF">NCTC13316_01451</name>
</gene>
<keyword evidence="8" id="KW-1185">Reference proteome</keyword>
<keyword evidence="4 5" id="KW-0472">Membrane</keyword>
<sequence>MRLVMIIMYLFLIILGVSFAALNAVSVPINLYVTTLTLPLAVLIAVTLGIGLIVGFLIFLGRYWRLKVECFKIRNQLKLTETEIKNLRTMPLKDQP</sequence>
<dbReference type="EMBL" id="UGOD01000001">
    <property type="protein sequence ID" value="STX51356.1"/>
    <property type="molecule type" value="Genomic_DNA"/>
</dbReference>
<evidence type="ECO:0000256" key="3">
    <source>
        <dbReference type="ARBA" id="ARBA00022989"/>
    </source>
</evidence>
<dbReference type="AlphaFoldDB" id="A0A378JJ71"/>
<dbReference type="OrthoDB" id="5653616at2"/>
<evidence type="ECO:0000256" key="1">
    <source>
        <dbReference type="ARBA" id="ARBA00022475"/>
    </source>
</evidence>
<proteinExistence type="predicted"/>
<evidence type="ECO:0000259" key="6">
    <source>
        <dbReference type="Pfam" id="PF06305"/>
    </source>
</evidence>
<evidence type="ECO:0000313" key="7">
    <source>
        <dbReference type="EMBL" id="STX51356.1"/>
    </source>
</evidence>
<keyword evidence="3 5" id="KW-1133">Transmembrane helix</keyword>
<dbReference type="RefSeq" id="WP_115330997.1">
    <property type="nucleotide sequence ID" value="NZ_CAAAHP010000001.1"/>
</dbReference>
<dbReference type="Pfam" id="PF06305">
    <property type="entry name" value="LapA_dom"/>
    <property type="match status" value="1"/>
</dbReference>
<accession>A0A378JJ71</accession>
<dbReference type="Proteomes" id="UP000254794">
    <property type="component" value="Unassembled WGS sequence"/>
</dbReference>
<dbReference type="GO" id="GO:0005886">
    <property type="term" value="C:plasma membrane"/>
    <property type="evidence" value="ECO:0007669"/>
    <property type="project" value="InterPro"/>
</dbReference>
<organism evidence="7 8">
    <name type="scientific">Legionella busanensis</name>
    <dbReference type="NCBI Taxonomy" id="190655"/>
    <lineage>
        <taxon>Bacteria</taxon>
        <taxon>Pseudomonadati</taxon>
        <taxon>Pseudomonadota</taxon>
        <taxon>Gammaproteobacteria</taxon>
        <taxon>Legionellales</taxon>
        <taxon>Legionellaceae</taxon>
        <taxon>Legionella</taxon>
    </lineage>
</organism>
<evidence type="ECO:0000256" key="2">
    <source>
        <dbReference type="ARBA" id="ARBA00022692"/>
    </source>
</evidence>
<evidence type="ECO:0000256" key="5">
    <source>
        <dbReference type="SAM" id="Phobius"/>
    </source>
</evidence>
<feature type="domain" description="Lipopolysaccharide assembly protein A" evidence="6">
    <location>
        <begin position="23"/>
        <end position="84"/>
    </location>
</feature>
<keyword evidence="2 5" id="KW-0812">Transmembrane</keyword>
<name>A0A378JJ71_9GAMM</name>
<evidence type="ECO:0000256" key="4">
    <source>
        <dbReference type="ARBA" id="ARBA00023136"/>
    </source>
</evidence>